<dbReference type="Proteomes" id="UP000050317">
    <property type="component" value="Unassembled WGS sequence"/>
</dbReference>
<dbReference type="PATRIC" id="fig|251703.9.peg.2706"/>
<dbReference type="EMBL" id="LJRR01000228">
    <property type="protein sequence ID" value="KPZ15415.1"/>
    <property type="molecule type" value="Genomic_DNA"/>
</dbReference>
<sequence>MKRNYQAAFIIPIGASKVLGDDGWEFDSVERLPGGMGEYLAERLKLEFIEAYTGIRRYVNNQINMSIFFDSANEVESIYFQAFDNGLVLLSEACKSEEVACLAEIFIPEKQESSKGTA</sequence>
<proteinExistence type="predicted"/>
<name>A0A0Q0E2K9_9PSED</name>
<gene>
    <name evidence="1" type="ORF">ALO40_102329</name>
</gene>
<dbReference type="AlphaFoldDB" id="A0A0Q0E2K9"/>
<organism evidence="1 2">
    <name type="scientific">Pseudomonas syringae pv. viburni</name>
    <dbReference type="NCBI Taxonomy" id="251703"/>
    <lineage>
        <taxon>Bacteria</taxon>
        <taxon>Pseudomonadati</taxon>
        <taxon>Pseudomonadota</taxon>
        <taxon>Gammaproteobacteria</taxon>
        <taxon>Pseudomonadales</taxon>
        <taxon>Pseudomonadaceae</taxon>
        <taxon>Pseudomonas</taxon>
    </lineage>
</organism>
<accession>A0A0Q0E2K9</accession>
<reference evidence="1 2" key="1">
    <citation type="submission" date="2015-09" db="EMBL/GenBank/DDBJ databases">
        <title>Genome announcement of multiple Pseudomonas syringae strains.</title>
        <authorList>
            <person name="Thakur S."/>
            <person name="Wang P.W."/>
            <person name="Gong Y."/>
            <person name="Weir B.S."/>
            <person name="Guttman D.S."/>
        </authorList>
    </citation>
    <scope>NUCLEOTIDE SEQUENCE [LARGE SCALE GENOMIC DNA]</scope>
    <source>
        <strain evidence="1 2">ICMP3963</strain>
    </source>
</reference>
<comment type="caution">
    <text evidence="1">The sequence shown here is derived from an EMBL/GenBank/DDBJ whole genome shotgun (WGS) entry which is preliminary data.</text>
</comment>
<protein>
    <submittedName>
        <fullName evidence="1">Uncharacterized protein</fullName>
    </submittedName>
</protein>
<evidence type="ECO:0000313" key="2">
    <source>
        <dbReference type="Proteomes" id="UP000050317"/>
    </source>
</evidence>
<dbReference type="RefSeq" id="WP_044421821.1">
    <property type="nucleotide sequence ID" value="NZ_JYHK01000028.1"/>
</dbReference>
<evidence type="ECO:0000313" key="1">
    <source>
        <dbReference type="EMBL" id="KPZ15415.1"/>
    </source>
</evidence>